<dbReference type="Proteomes" id="UP000432015">
    <property type="component" value="Unassembled WGS sequence"/>
</dbReference>
<keyword evidence="2" id="KW-1185">Reference proteome</keyword>
<sequence length="254" mass="25687">MARHKFGQSSADWTFEVGPGDIPVLASGVELTAWSAVTGGTQYTDLLDSGGGAITIITSGDGGTYPEGTIPEFSGPDGITALWVEGGVGTRYKLTATDLGDTLDGKLDLAGGSMEGELRLSDDSPAASQDYVLAHASGGAPSILPFSYTGILSVRTGTGRIYNDTGRALTIGTVRASAATGPAGQSLIIDVHKSGTTIYTTQANRPTIAAGQVTGTGGVPDVATWAAGEYLTVDIDQVGTTTPGSDLTVTIPST</sequence>
<accession>A0A7K1LAX7</accession>
<reference evidence="1 2" key="1">
    <citation type="submission" date="2019-11" db="EMBL/GenBank/DDBJ databases">
        <authorList>
            <person name="Cao P."/>
        </authorList>
    </citation>
    <scope>NUCLEOTIDE SEQUENCE [LARGE SCALE GENOMIC DNA]</scope>
    <source>
        <strain evidence="1 2">NEAU-AAG5</strain>
    </source>
</reference>
<gene>
    <name evidence="1" type="ORF">GNZ18_33110</name>
</gene>
<organism evidence="1 2">
    <name type="scientific">Actinomadura litoris</name>
    <dbReference type="NCBI Taxonomy" id="2678616"/>
    <lineage>
        <taxon>Bacteria</taxon>
        <taxon>Bacillati</taxon>
        <taxon>Actinomycetota</taxon>
        <taxon>Actinomycetes</taxon>
        <taxon>Streptosporangiales</taxon>
        <taxon>Thermomonosporaceae</taxon>
        <taxon>Actinomadura</taxon>
    </lineage>
</organism>
<evidence type="ECO:0000313" key="2">
    <source>
        <dbReference type="Proteomes" id="UP000432015"/>
    </source>
</evidence>
<proteinExistence type="predicted"/>
<evidence type="ECO:0000313" key="1">
    <source>
        <dbReference type="EMBL" id="MUN41396.1"/>
    </source>
</evidence>
<protein>
    <submittedName>
        <fullName evidence="1">Uncharacterized protein</fullName>
    </submittedName>
</protein>
<name>A0A7K1LAX7_9ACTN</name>
<comment type="caution">
    <text evidence="1">The sequence shown here is derived from an EMBL/GenBank/DDBJ whole genome shotgun (WGS) entry which is preliminary data.</text>
</comment>
<dbReference type="EMBL" id="WOFH01000014">
    <property type="protein sequence ID" value="MUN41396.1"/>
    <property type="molecule type" value="Genomic_DNA"/>
</dbReference>
<dbReference type="AlphaFoldDB" id="A0A7K1LAX7"/>
<dbReference type="RefSeq" id="WP_156220568.1">
    <property type="nucleotide sequence ID" value="NZ_WOFH01000014.1"/>
</dbReference>